<dbReference type="PANTHER" id="PTHR23355:SF65">
    <property type="entry name" value="EXORIBONUCLEASE CYT-4, PUTATIVE (AFU_ORTHOLOGUE AFUA_7G01550)-RELATED"/>
    <property type="match status" value="1"/>
</dbReference>
<accession>A0AAN9YHG4</accession>
<sequence length="1036" mass="115918">MSKGSLYVFSRQGYRPRCLVAAVSGPAHYERASLPRHFAGQDADRSYPLKNFATVQDAPQQESTDAFVPPIRKRLRQWEADNKLPMPRAMPSDNGAAGQPRNTLTRARIPDDLEVAGQEPKSELDQPLPDRDGSLEMLPPPTDFKAGDLIEMYEDGDRIALLAVCLGYFNEMYHFYTATGKWHPTPRISTHFIVKNFVEEKELEPVLAKLPEELTPETLQAVKQLKLGPDRASGAGLLKKMAKFKEHAEVVLQKYATRFENAHKTLAQSDERYLTLEQIASRLMSKNGIPDAKPLISPTTLYAVHRTVVGDDVGFKLLNHLGNSRTWLYEITALEDVSLINNMQTLVRLFTDTPGRVGTPLSDLTSSHLSESQLGRFILKAREAIDQSRQSRDWTPHGVLGPATRSRRPASTNWSGVDLRVLHFMHLWAGYNQFALSSRFHWIGSAILRATARYKDSEYLSMTTGWTFLQEIGYITPWDIRARYTQRLPGVTSSRESGYTRITLGPGGVSTYLTPDPFIGKRKEWTGHRVFAIDSKDTVDIDDAVSIEATETPGEHWIHVHVADPASRIRPQSALGERAQLVPLNLYLSGHDSNIWGVGNEVQKLFSLGPNAPCLTFSGKLNEQGELLEYKITPGKLHDYIYMTPAEANAAVGFEEPRQPPKWSATENFIVGKLPANKAENRKMTTAAELQPEDLDSLKTLYRLGHAIRQRRLAKGAMPVFPLRPNAKAYFNETSMKEVPPGLIDSDGDPTINISWDQGGESPMVSNTMTLAGEIAARWCSDRNIPIPYVTQPHAAKNLEQLKPYSETIYSILLRGEEPTPEQSARLHRLMGADDMSTRPGAHFLMGLDCYAKVTSPLRRYSDLLAHWQIESALVQEAETGKVAEQKLPFSRAELDKEVFPWLRLRQRVIRRLGSWAGNQAYMLQALVRAWKFPAKGDSRLPETFKFKVISEAGGRKVILGSLDWFGLEARMLPDGLGDLGLRIADIRGNDVFEVKLRDVNVHQGDVFVEVVGKVRVQADAVRAPGLDEAVVKAKL</sequence>
<dbReference type="InterPro" id="IPR056624">
    <property type="entry name" value="WH_CYT4"/>
</dbReference>
<keyword evidence="4" id="KW-1185">Reference proteome</keyword>
<evidence type="ECO:0000313" key="4">
    <source>
        <dbReference type="Proteomes" id="UP001320245"/>
    </source>
</evidence>
<dbReference type="InterPro" id="IPR001900">
    <property type="entry name" value="RNase_II/R"/>
</dbReference>
<dbReference type="GO" id="GO:0000175">
    <property type="term" value="F:3'-5'-RNA exonuclease activity"/>
    <property type="evidence" value="ECO:0007669"/>
    <property type="project" value="TreeGrafter"/>
</dbReference>
<dbReference type="PANTHER" id="PTHR23355">
    <property type="entry name" value="RIBONUCLEASE"/>
    <property type="match status" value="1"/>
</dbReference>
<dbReference type="Proteomes" id="UP001320245">
    <property type="component" value="Unassembled WGS sequence"/>
</dbReference>
<dbReference type="AlphaFoldDB" id="A0AAN9YHG4"/>
<feature type="region of interest" description="Disordered" evidence="1">
    <location>
        <begin position="79"/>
        <end position="139"/>
    </location>
</feature>
<keyword evidence="3" id="KW-0540">Nuclease</keyword>
<organism evidence="3 4">
    <name type="scientific">Cytospora paraplurivora</name>
    <dbReference type="NCBI Taxonomy" id="2898453"/>
    <lineage>
        <taxon>Eukaryota</taxon>
        <taxon>Fungi</taxon>
        <taxon>Dikarya</taxon>
        <taxon>Ascomycota</taxon>
        <taxon>Pezizomycotina</taxon>
        <taxon>Sordariomycetes</taxon>
        <taxon>Sordariomycetidae</taxon>
        <taxon>Diaporthales</taxon>
        <taxon>Cytosporaceae</taxon>
        <taxon>Cytospora</taxon>
    </lineage>
</organism>
<protein>
    <submittedName>
        <fullName evidence="3">3'-5' RNA exonuclease complex component</fullName>
    </submittedName>
</protein>
<dbReference type="InterPro" id="IPR057912">
    <property type="entry name" value="OB_CYT4_C"/>
</dbReference>
<evidence type="ECO:0000256" key="1">
    <source>
        <dbReference type="SAM" id="MobiDB-lite"/>
    </source>
</evidence>
<reference evidence="3 4" key="1">
    <citation type="journal article" date="2023" name="PLoS ONE">
        <title>Cytospora paraplurivora sp. nov. isolated from orchards with fruit tree decline syndrome in Ontario, Canada.</title>
        <authorList>
            <person name="Ilyukhin E."/>
            <person name="Nguyen H.D.T."/>
            <person name="Castle A.J."/>
            <person name="Ellouze W."/>
        </authorList>
    </citation>
    <scope>NUCLEOTIDE SEQUENCE [LARGE SCALE GENOMIC DNA]</scope>
    <source>
        <strain evidence="3 4">FDS-564</strain>
    </source>
</reference>
<feature type="domain" description="RNB" evidence="2">
    <location>
        <begin position="522"/>
        <end position="876"/>
    </location>
</feature>
<dbReference type="InterPro" id="IPR056625">
    <property type="entry name" value="SH3_CYT4"/>
</dbReference>
<feature type="compositionally biased region" description="Basic and acidic residues" evidence="1">
    <location>
        <begin position="120"/>
        <end position="134"/>
    </location>
</feature>
<dbReference type="GO" id="GO:0006402">
    <property type="term" value="P:mRNA catabolic process"/>
    <property type="evidence" value="ECO:0007669"/>
    <property type="project" value="TreeGrafter"/>
</dbReference>
<dbReference type="InterPro" id="IPR050180">
    <property type="entry name" value="RNR_Ribonuclease"/>
</dbReference>
<keyword evidence="3" id="KW-0269">Exonuclease</keyword>
<gene>
    <name evidence="3" type="primary">MSU1</name>
    <name evidence="3" type="ORF">SLS53_003692</name>
</gene>
<dbReference type="Pfam" id="PF23214">
    <property type="entry name" value="SH3_CYT4"/>
    <property type="match status" value="1"/>
</dbReference>
<name>A0AAN9YHG4_9PEZI</name>
<comment type="caution">
    <text evidence="3">The sequence shown here is derived from an EMBL/GenBank/DDBJ whole genome shotgun (WGS) entry which is preliminary data.</text>
</comment>
<dbReference type="GO" id="GO:0000932">
    <property type="term" value="C:P-body"/>
    <property type="evidence" value="ECO:0007669"/>
    <property type="project" value="TreeGrafter"/>
</dbReference>
<keyword evidence="3" id="KW-0378">Hydrolase</keyword>
<proteinExistence type="predicted"/>
<dbReference type="EMBL" id="JAJSPL020000011">
    <property type="protein sequence ID" value="KAK7744171.1"/>
    <property type="molecule type" value="Genomic_DNA"/>
</dbReference>
<evidence type="ECO:0000313" key="3">
    <source>
        <dbReference type="EMBL" id="KAK7744171.1"/>
    </source>
</evidence>
<dbReference type="GO" id="GO:0003723">
    <property type="term" value="F:RNA binding"/>
    <property type="evidence" value="ECO:0007669"/>
    <property type="project" value="InterPro"/>
</dbReference>
<dbReference type="SMART" id="SM00955">
    <property type="entry name" value="RNB"/>
    <property type="match status" value="1"/>
</dbReference>
<dbReference type="SUPFAM" id="SSF50249">
    <property type="entry name" value="Nucleic acid-binding proteins"/>
    <property type="match status" value="1"/>
</dbReference>
<evidence type="ECO:0000259" key="2">
    <source>
        <dbReference type="SMART" id="SM00955"/>
    </source>
</evidence>
<dbReference type="Pfam" id="PF23216">
    <property type="entry name" value="WHD_CYT4"/>
    <property type="match status" value="1"/>
</dbReference>
<dbReference type="Pfam" id="PF00773">
    <property type="entry name" value="RNB"/>
    <property type="match status" value="1"/>
</dbReference>
<dbReference type="InterPro" id="IPR012340">
    <property type="entry name" value="NA-bd_OB-fold"/>
</dbReference>
<dbReference type="Pfam" id="PF25522">
    <property type="entry name" value="OB_cyt-4"/>
    <property type="match status" value="1"/>
</dbReference>